<name>A0ABZ2HHJ8_9RHOB</name>
<evidence type="ECO:0000256" key="1">
    <source>
        <dbReference type="SAM" id="Coils"/>
    </source>
</evidence>
<dbReference type="Gene3D" id="2.40.50.100">
    <property type="match status" value="1"/>
</dbReference>
<dbReference type="RefSeq" id="WP_338549186.1">
    <property type="nucleotide sequence ID" value="NZ_CP146069.1"/>
</dbReference>
<feature type="domain" description="Multidrug resistance protein MdtA-like barrel-sandwich hybrid" evidence="2">
    <location>
        <begin position="76"/>
        <end position="261"/>
    </location>
</feature>
<dbReference type="SUPFAM" id="SSF111369">
    <property type="entry name" value="HlyD-like secretion proteins"/>
    <property type="match status" value="2"/>
</dbReference>
<gene>
    <name evidence="3" type="ORF">RZ517_16365</name>
</gene>
<keyword evidence="4" id="KW-1185">Reference proteome</keyword>
<evidence type="ECO:0000313" key="4">
    <source>
        <dbReference type="Proteomes" id="UP001364156"/>
    </source>
</evidence>
<dbReference type="PANTHER" id="PTHR30469">
    <property type="entry name" value="MULTIDRUG RESISTANCE PROTEIN MDTA"/>
    <property type="match status" value="1"/>
</dbReference>
<keyword evidence="1" id="KW-0175">Coiled coil</keyword>
<evidence type="ECO:0000313" key="3">
    <source>
        <dbReference type="EMBL" id="WWR46324.1"/>
    </source>
</evidence>
<dbReference type="Gene3D" id="1.10.287.470">
    <property type="entry name" value="Helix hairpin bin"/>
    <property type="match status" value="1"/>
</dbReference>
<feature type="coiled-coil region" evidence="1">
    <location>
        <begin position="199"/>
        <end position="226"/>
    </location>
</feature>
<evidence type="ECO:0000259" key="2">
    <source>
        <dbReference type="Pfam" id="PF25917"/>
    </source>
</evidence>
<protein>
    <submittedName>
        <fullName evidence="3">HlyD family efflux transporter periplasmic adaptor subunit</fullName>
    </submittedName>
</protein>
<dbReference type="Gene3D" id="2.40.420.20">
    <property type="match status" value="1"/>
</dbReference>
<organism evidence="3 4">
    <name type="scientific">Roseovarius phycicola</name>
    <dbReference type="NCBI Taxonomy" id="3080976"/>
    <lineage>
        <taxon>Bacteria</taxon>
        <taxon>Pseudomonadati</taxon>
        <taxon>Pseudomonadota</taxon>
        <taxon>Alphaproteobacteria</taxon>
        <taxon>Rhodobacterales</taxon>
        <taxon>Roseobacteraceae</taxon>
        <taxon>Roseovarius</taxon>
    </lineage>
</organism>
<sequence>MRFLRTSLTGLFLLSLTLGLFVYAGQIVYSAIQERIAAEAPSAPRRERVFVVNTVEGRLASETPTLVAFGEVISRRTLEIRARTGGTLVELAPEFEDGGRVEEGQLLARIDPADAQFALDRAQSDVTDAEAEEREAARGLFLAQDDLNAARAQAKLRDKALTRQLDLQERGVGTAATVEQAELEMAQADQTVLSRRQALAVAEARVDQAQTQLARARIDFAEAKKRFEDTRIVAGFSGTLGDVSVVEGRFVSANEKLADLVDSARLDVAFRLSTAQHTRLLDETGRITQTPITARLDVFGVEIESTGRITRDSGSVEDGQTGRLVFAQLDSAVGFKPGDFVTVEITERPLENVVRLPATALGADGRVLVVGEDDRLEARAVTLLRRQDNEILVRGNDLESQRIVAQRTPLLGPGLKVRVTEPLRAAQQASADLLELSDEHRARLQNFVNSNTDMPEAVKQRLQEQLTQPRVPARVVERLERRMGG</sequence>
<reference evidence="3 4" key="1">
    <citation type="submission" date="2023-10" db="EMBL/GenBank/DDBJ databases">
        <title>Roseovarius strain S88 nov., isolated from a marine algae.</title>
        <authorList>
            <person name="Lee M.W."/>
            <person name="Lee J.K."/>
            <person name="Kim J.M."/>
            <person name="Choi D.G."/>
            <person name="Baek J.H."/>
            <person name="Bayburt H."/>
            <person name="Jung J.J."/>
            <person name="Han D.M."/>
            <person name="Jeon C.O."/>
        </authorList>
    </citation>
    <scope>NUCLEOTIDE SEQUENCE [LARGE SCALE GENOMIC DNA]</scope>
    <source>
        <strain evidence="3 4">S88</strain>
    </source>
</reference>
<dbReference type="Proteomes" id="UP001364156">
    <property type="component" value="Chromosome"/>
</dbReference>
<accession>A0ABZ2HHJ8</accession>
<dbReference type="InterPro" id="IPR058625">
    <property type="entry name" value="MdtA-like_BSH"/>
</dbReference>
<dbReference type="Pfam" id="PF25917">
    <property type="entry name" value="BSH_RND"/>
    <property type="match status" value="1"/>
</dbReference>
<proteinExistence type="predicted"/>
<dbReference type="PANTHER" id="PTHR30469:SF15">
    <property type="entry name" value="HLYD FAMILY OF SECRETION PROTEINS"/>
    <property type="match status" value="1"/>
</dbReference>
<dbReference type="Gene3D" id="2.40.30.170">
    <property type="match status" value="1"/>
</dbReference>
<dbReference type="EMBL" id="CP146069">
    <property type="protein sequence ID" value="WWR46324.1"/>
    <property type="molecule type" value="Genomic_DNA"/>
</dbReference>